<gene>
    <name evidence="1" type="ordered locus">Ppha_1236</name>
</gene>
<name>B4SGU4_PELPB</name>
<proteinExistence type="predicted"/>
<dbReference type="EMBL" id="CP001110">
    <property type="protein sequence ID" value="ACF43507.1"/>
    <property type="molecule type" value="Genomic_DNA"/>
</dbReference>
<dbReference type="RefSeq" id="WP_012507999.1">
    <property type="nucleotide sequence ID" value="NC_011060.1"/>
</dbReference>
<dbReference type="KEGG" id="pph:Ppha_1236"/>
<dbReference type="Proteomes" id="UP000002724">
    <property type="component" value="Chromosome"/>
</dbReference>
<organism evidence="1 2">
    <name type="scientific">Pelodictyon phaeoclathratiforme (strain DSM 5477 / BU-1)</name>
    <dbReference type="NCBI Taxonomy" id="324925"/>
    <lineage>
        <taxon>Bacteria</taxon>
        <taxon>Pseudomonadati</taxon>
        <taxon>Chlorobiota</taxon>
        <taxon>Chlorobiia</taxon>
        <taxon>Chlorobiales</taxon>
        <taxon>Chlorobiaceae</taxon>
        <taxon>Chlorobium/Pelodictyon group</taxon>
        <taxon>Pelodictyon</taxon>
    </lineage>
</organism>
<protein>
    <submittedName>
        <fullName evidence="1">Uncharacterized protein</fullName>
    </submittedName>
</protein>
<evidence type="ECO:0000313" key="1">
    <source>
        <dbReference type="EMBL" id="ACF43507.1"/>
    </source>
</evidence>
<accession>B4SGU4</accession>
<evidence type="ECO:0000313" key="2">
    <source>
        <dbReference type="Proteomes" id="UP000002724"/>
    </source>
</evidence>
<reference evidence="1 2" key="1">
    <citation type="submission" date="2008-06" db="EMBL/GenBank/DDBJ databases">
        <title>Complete sequence of Pelodictyon phaeoclathratiforme BU-1.</title>
        <authorList>
            <consortium name="US DOE Joint Genome Institute"/>
            <person name="Lucas S."/>
            <person name="Copeland A."/>
            <person name="Lapidus A."/>
            <person name="Glavina del Rio T."/>
            <person name="Dalin E."/>
            <person name="Tice H."/>
            <person name="Bruce D."/>
            <person name="Goodwin L."/>
            <person name="Pitluck S."/>
            <person name="Schmutz J."/>
            <person name="Larimer F."/>
            <person name="Land M."/>
            <person name="Hauser L."/>
            <person name="Kyrpides N."/>
            <person name="Mikhailova N."/>
            <person name="Liu Z."/>
            <person name="Li T."/>
            <person name="Zhao F."/>
            <person name="Overmann J."/>
            <person name="Bryant D.A."/>
            <person name="Richardson P."/>
        </authorList>
    </citation>
    <scope>NUCLEOTIDE SEQUENCE [LARGE SCALE GENOMIC DNA]</scope>
    <source>
        <strain evidence="2">DSM 5477 / BU-1</strain>
    </source>
</reference>
<dbReference type="HOGENOM" id="CLU_1413991_0_0_10"/>
<sequence length="192" mass="22307">MTTQEIYKRIINSIESAISNTTGEVRIVEDSINRIQGLSWNQNVKVQAGFCHQKPYAFFINPDNLFTKQKTELGDFLFVIKYIDGGRIIDKRALFFQAKYNNSGKQFSIELHQFHFYKQIDNIEFKFGNSVYRNLGLTPIIWKNISVANEFGDYILLGNTFAVDLSTNEIASQYEHKKYGHFNYDLDLICDC</sequence>
<dbReference type="AlphaFoldDB" id="B4SGU4"/>
<dbReference type="OrthoDB" id="7060157at2"/>
<keyword evidence="2" id="KW-1185">Reference proteome</keyword>